<dbReference type="RefSeq" id="WP_141243080.1">
    <property type="nucleotide sequence ID" value="NZ_FRDM01000023.1"/>
</dbReference>
<name>A0A1M7UNQ0_9ACTN</name>
<dbReference type="OrthoDB" id="5194858at2"/>
<gene>
    <name evidence="1" type="ORF">SAMN05660350_03610</name>
</gene>
<evidence type="ECO:0000313" key="1">
    <source>
        <dbReference type="EMBL" id="SHN84525.1"/>
    </source>
</evidence>
<dbReference type="Proteomes" id="UP000184428">
    <property type="component" value="Unassembled WGS sequence"/>
</dbReference>
<sequence length="164" mass="16688">MTSLGLSRGPAAAVLTLAAGLIGCSSGSEDEVQAPLAAAPSSATVAGPAPVLASATTIDDVDAAAGTWSTTWEACFEPLPGEEDLERWEVRTLTSEGTSPQIERLDDECIALQIAQGIGTEPEGDPARLAALSDAARLAYQVRGARADRSVTPWSEPVVVGSAG</sequence>
<reference evidence="1 2" key="1">
    <citation type="submission" date="2016-12" db="EMBL/GenBank/DDBJ databases">
        <authorList>
            <person name="Song W.-J."/>
            <person name="Kurnit D.M."/>
        </authorList>
    </citation>
    <scope>NUCLEOTIDE SEQUENCE [LARGE SCALE GENOMIC DNA]</scope>
    <source>
        <strain evidence="1 2">DSM 43162</strain>
    </source>
</reference>
<accession>A0A1M7UNQ0</accession>
<proteinExistence type="predicted"/>
<dbReference type="EMBL" id="FRDM01000023">
    <property type="protein sequence ID" value="SHN84525.1"/>
    <property type="molecule type" value="Genomic_DNA"/>
</dbReference>
<protein>
    <submittedName>
        <fullName evidence="1">Uncharacterized protein</fullName>
    </submittedName>
</protein>
<evidence type="ECO:0000313" key="2">
    <source>
        <dbReference type="Proteomes" id="UP000184428"/>
    </source>
</evidence>
<dbReference type="AlphaFoldDB" id="A0A1M7UNQ0"/>
<organism evidence="1 2">
    <name type="scientific">Geodermatophilus obscurus</name>
    <dbReference type="NCBI Taxonomy" id="1861"/>
    <lineage>
        <taxon>Bacteria</taxon>
        <taxon>Bacillati</taxon>
        <taxon>Actinomycetota</taxon>
        <taxon>Actinomycetes</taxon>
        <taxon>Geodermatophilales</taxon>
        <taxon>Geodermatophilaceae</taxon>
        <taxon>Geodermatophilus</taxon>
    </lineage>
</organism>